<sequence>MIVVAVFLLVFAGWAGKNQKQKKNTKKQTTNNKHKQIKRANTRRTRIIIKLKAK</sequence>
<feature type="region of interest" description="Disordered" evidence="1">
    <location>
        <begin position="19"/>
        <end position="41"/>
    </location>
</feature>
<evidence type="ECO:0000313" key="3">
    <source>
        <dbReference type="EMBL" id="KAI8045969.1"/>
    </source>
</evidence>
<keyword evidence="4" id="KW-1185">Reference proteome</keyword>
<dbReference type="AlphaFoldDB" id="A0A9P9YZI4"/>
<gene>
    <name evidence="3" type="ORF">M5D96_002160</name>
</gene>
<protein>
    <submittedName>
        <fullName evidence="3">Uncharacterized protein</fullName>
    </submittedName>
</protein>
<evidence type="ECO:0000313" key="4">
    <source>
        <dbReference type="Proteomes" id="UP001059596"/>
    </source>
</evidence>
<proteinExistence type="predicted"/>
<name>A0A9P9YZI4_9MUSC</name>
<feature type="signal peptide" evidence="2">
    <location>
        <begin position="1"/>
        <end position="15"/>
    </location>
</feature>
<evidence type="ECO:0000256" key="1">
    <source>
        <dbReference type="SAM" id="MobiDB-lite"/>
    </source>
</evidence>
<reference evidence="3" key="1">
    <citation type="journal article" date="2023" name="Genome Biol. Evol.">
        <title>Long-read-based Genome Assembly of Drosophila gunungcola Reveals Fewer Chemosensory Genes in Flower-breeding Species.</title>
        <authorList>
            <person name="Negi A."/>
            <person name="Liao B.Y."/>
            <person name="Yeh S.D."/>
        </authorList>
    </citation>
    <scope>NUCLEOTIDE SEQUENCE</scope>
    <source>
        <strain evidence="3">Sukarami</strain>
    </source>
</reference>
<dbReference type="EMBL" id="JAMKOV010000001">
    <property type="protein sequence ID" value="KAI8045969.1"/>
    <property type="molecule type" value="Genomic_DNA"/>
</dbReference>
<keyword evidence="2" id="KW-0732">Signal</keyword>
<evidence type="ECO:0000256" key="2">
    <source>
        <dbReference type="SAM" id="SignalP"/>
    </source>
</evidence>
<accession>A0A9P9YZI4</accession>
<feature type="chain" id="PRO_5040422239" evidence="2">
    <location>
        <begin position="16"/>
        <end position="54"/>
    </location>
</feature>
<dbReference type="Proteomes" id="UP001059596">
    <property type="component" value="Chromosome 3R"/>
</dbReference>
<organism evidence="3 4">
    <name type="scientific">Drosophila gunungcola</name>
    <name type="common">fruit fly</name>
    <dbReference type="NCBI Taxonomy" id="103775"/>
    <lineage>
        <taxon>Eukaryota</taxon>
        <taxon>Metazoa</taxon>
        <taxon>Ecdysozoa</taxon>
        <taxon>Arthropoda</taxon>
        <taxon>Hexapoda</taxon>
        <taxon>Insecta</taxon>
        <taxon>Pterygota</taxon>
        <taxon>Neoptera</taxon>
        <taxon>Endopterygota</taxon>
        <taxon>Diptera</taxon>
        <taxon>Brachycera</taxon>
        <taxon>Muscomorpha</taxon>
        <taxon>Ephydroidea</taxon>
        <taxon>Drosophilidae</taxon>
        <taxon>Drosophila</taxon>
        <taxon>Sophophora</taxon>
    </lineage>
</organism>
<comment type="caution">
    <text evidence="3">The sequence shown here is derived from an EMBL/GenBank/DDBJ whole genome shotgun (WGS) entry which is preliminary data.</text>
</comment>